<protein>
    <submittedName>
        <fullName evidence="1">Uncharacterized protein</fullName>
    </submittedName>
</protein>
<proteinExistence type="predicted"/>
<dbReference type="Gene3D" id="1.10.260.40">
    <property type="entry name" value="lambda repressor-like DNA-binding domains"/>
    <property type="match status" value="1"/>
</dbReference>
<geneLocation type="plasmid" evidence="1">
    <name>pLST424C-10</name>
</geneLocation>
<accession>I3W249</accession>
<name>I3W249_ECOLX</name>
<dbReference type="InterPro" id="IPR010982">
    <property type="entry name" value="Lambda_DNA-bd_dom_sf"/>
</dbReference>
<evidence type="ECO:0000313" key="1">
    <source>
        <dbReference type="EMBL" id="AFK89676.1"/>
    </source>
</evidence>
<reference evidence="1" key="1">
    <citation type="submission" date="2012-01" db="EMBL/GenBank/DDBJ databases">
        <authorList>
            <person name="Summers A.O."/>
            <person name="Wireman J."/>
        </authorList>
    </citation>
    <scope>NUCLEOTIDE SEQUENCE</scope>
    <source>
        <strain evidence="1">LST424C</strain>
        <plasmid evidence="1">pLST424C-10</plasmid>
    </source>
</reference>
<organism evidence="1">
    <name type="scientific">Escherichia coli</name>
    <dbReference type="NCBI Taxonomy" id="562"/>
    <lineage>
        <taxon>Bacteria</taxon>
        <taxon>Pseudomonadati</taxon>
        <taxon>Pseudomonadota</taxon>
        <taxon>Gammaproteobacteria</taxon>
        <taxon>Enterobacterales</taxon>
        <taxon>Enterobacteriaceae</taxon>
        <taxon>Escherichia</taxon>
    </lineage>
</organism>
<dbReference type="RefSeq" id="WP_015059154.1">
    <property type="nucleotide sequence ID" value="NC_019092.1"/>
</dbReference>
<sequence length="94" mass="10701">MAYKNKNGQPRERAMVAAYSLVTQFGGKQQDVAKVLDCSPSTIHQWVKEIGYKKEIAGLKQELSDANEYIEELADNLGLEYHPDEPEENDEDDR</sequence>
<dbReference type="EMBL" id="JQ418532">
    <property type="protein sequence ID" value="AFK89676.1"/>
    <property type="molecule type" value="Genomic_DNA"/>
</dbReference>
<keyword evidence="1" id="KW-0614">Plasmid</keyword>
<dbReference type="Pfam" id="PF13384">
    <property type="entry name" value="HTH_23"/>
    <property type="match status" value="1"/>
</dbReference>
<dbReference type="GO" id="GO:0003677">
    <property type="term" value="F:DNA binding"/>
    <property type="evidence" value="ECO:0007669"/>
    <property type="project" value="InterPro"/>
</dbReference>
<dbReference type="AlphaFoldDB" id="I3W249"/>